<dbReference type="PANTHER" id="PTHR22811">
    <property type="entry name" value="TRANSMEMBRANE EMP24 DOMAIN-CONTAINING PROTEIN"/>
    <property type="match status" value="1"/>
</dbReference>
<comment type="caution">
    <text evidence="10">The sequence shown here is derived from an EMBL/GenBank/DDBJ whole genome shotgun (WGS) entry which is preliminary data.</text>
</comment>
<evidence type="ECO:0000256" key="1">
    <source>
        <dbReference type="ARBA" id="ARBA00004479"/>
    </source>
</evidence>
<dbReference type="Pfam" id="PF01105">
    <property type="entry name" value="EMP24_GP25L"/>
    <property type="match status" value="2"/>
</dbReference>
<feature type="transmembrane region" description="Helical" evidence="7">
    <location>
        <begin position="414"/>
        <end position="436"/>
    </location>
</feature>
<dbReference type="GO" id="GO:0016020">
    <property type="term" value="C:membrane"/>
    <property type="evidence" value="ECO:0007669"/>
    <property type="project" value="UniProtKB-SubCell"/>
</dbReference>
<evidence type="ECO:0000259" key="9">
    <source>
        <dbReference type="PROSITE" id="PS50866"/>
    </source>
</evidence>
<organism evidence="10 11">
    <name type="scientific">Carnegiea gigantea</name>
    <dbReference type="NCBI Taxonomy" id="171969"/>
    <lineage>
        <taxon>Eukaryota</taxon>
        <taxon>Viridiplantae</taxon>
        <taxon>Streptophyta</taxon>
        <taxon>Embryophyta</taxon>
        <taxon>Tracheophyta</taxon>
        <taxon>Spermatophyta</taxon>
        <taxon>Magnoliopsida</taxon>
        <taxon>eudicotyledons</taxon>
        <taxon>Gunneridae</taxon>
        <taxon>Pentapetalae</taxon>
        <taxon>Caryophyllales</taxon>
        <taxon>Cactineae</taxon>
        <taxon>Cactaceae</taxon>
        <taxon>Cactoideae</taxon>
        <taxon>Echinocereeae</taxon>
        <taxon>Carnegiea</taxon>
    </lineage>
</organism>
<keyword evidence="4 8" id="KW-0732">Signal</keyword>
<evidence type="ECO:0000256" key="6">
    <source>
        <dbReference type="ARBA" id="ARBA00023136"/>
    </source>
</evidence>
<name>A0A9Q1JY54_9CARY</name>
<proteinExistence type="inferred from homology"/>
<reference evidence="10" key="1">
    <citation type="submission" date="2022-04" db="EMBL/GenBank/DDBJ databases">
        <title>Carnegiea gigantea Genome sequencing and assembly v2.</title>
        <authorList>
            <person name="Copetti D."/>
            <person name="Sanderson M.J."/>
            <person name="Burquez A."/>
            <person name="Wojciechowski M.F."/>
        </authorList>
    </citation>
    <scope>NUCLEOTIDE SEQUENCE</scope>
    <source>
        <strain evidence="10">SGP5-SGP5p</strain>
        <tissue evidence="10">Aerial part</tissue>
    </source>
</reference>
<keyword evidence="11" id="KW-1185">Reference proteome</keyword>
<comment type="subcellular location">
    <subcellularLocation>
        <location evidence="1">Membrane</location>
        <topology evidence="1">Single-pass type I membrane protein</topology>
    </subcellularLocation>
</comment>
<evidence type="ECO:0000256" key="3">
    <source>
        <dbReference type="ARBA" id="ARBA00022692"/>
    </source>
</evidence>
<evidence type="ECO:0000256" key="2">
    <source>
        <dbReference type="ARBA" id="ARBA00007104"/>
    </source>
</evidence>
<dbReference type="Proteomes" id="UP001153076">
    <property type="component" value="Unassembled WGS sequence"/>
</dbReference>
<accession>A0A9Q1JY54</accession>
<evidence type="ECO:0000313" key="10">
    <source>
        <dbReference type="EMBL" id="KAJ8433253.1"/>
    </source>
</evidence>
<feature type="chain" id="PRO_5040400126" description="GOLD domain-containing protein" evidence="8">
    <location>
        <begin position="23"/>
        <end position="446"/>
    </location>
</feature>
<dbReference type="InterPro" id="IPR009038">
    <property type="entry name" value="GOLD_dom"/>
</dbReference>
<dbReference type="InterPro" id="IPR015720">
    <property type="entry name" value="Emp24-like"/>
</dbReference>
<dbReference type="OrthoDB" id="1929172at2759"/>
<dbReference type="EMBL" id="JAKOGI010000553">
    <property type="protein sequence ID" value="KAJ8433253.1"/>
    <property type="molecule type" value="Genomic_DNA"/>
</dbReference>
<evidence type="ECO:0000256" key="4">
    <source>
        <dbReference type="ARBA" id="ARBA00022729"/>
    </source>
</evidence>
<feature type="signal peptide" evidence="8">
    <location>
        <begin position="1"/>
        <end position="22"/>
    </location>
</feature>
<keyword evidence="3 7" id="KW-0812">Transmembrane</keyword>
<gene>
    <name evidence="10" type="ORF">Cgig2_023205</name>
</gene>
<dbReference type="SMART" id="SM01190">
    <property type="entry name" value="EMP24_GP25L"/>
    <property type="match status" value="2"/>
</dbReference>
<sequence length="446" mass="50473">MIFRRTLAIFVLLGFLLGFSQSLRFDLQSGHTKCIAEDMKANAMTVGKYHVVNSSEGTPLPDTHKVTVRVTSAYGNNYHHADHVESGQFAFTAAEQGDYMACFWAAEHQPPVTVTVDFDWKTGVAAKDWGEVAKKGSIDRAQNGFFAQLNSVNPVTENLCPERMSKVMELELKKLMDTVNSIHEEMFYLRDSCWVASMALEDLFREEEASLGQQLCSENAGNDILTSRKHYVGDLRVDLVSLQIYFRQNIYQYLESLKFELVSGRAKCITEDVKTNSMSVGKYTVISPNEGTPLPDTHKVTVRVTSSQGNNYHRADDAESGQFGFTAPESGAYMACFLVPEHNPALTVTVDFEWKTGITTKDWGKVLKQGRIAVMEFELKRLMDTVDSIHDEMFYLRDREDEMQALNRSTNSQMFWLGFLSLLICLSVAGVQAWHLKCYFERKKLL</sequence>
<comment type="similarity">
    <text evidence="2">Belongs to the EMP24/GP25L family.</text>
</comment>
<evidence type="ECO:0000256" key="7">
    <source>
        <dbReference type="SAM" id="Phobius"/>
    </source>
</evidence>
<evidence type="ECO:0000256" key="5">
    <source>
        <dbReference type="ARBA" id="ARBA00022989"/>
    </source>
</evidence>
<feature type="domain" description="GOLD" evidence="9">
    <location>
        <begin position="266"/>
        <end position="356"/>
    </location>
</feature>
<dbReference type="AlphaFoldDB" id="A0A9Q1JY54"/>
<evidence type="ECO:0000313" key="11">
    <source>
        <dbReference type="Proteomes" id="UP001153076"/>
    </source>
</evidence>
<protein>
    <recommendedName>
        <fullName evidence="9">GOLD domain-containing protein</fullName>
    </recommendedName>
</protein>
<keyword evidence="5 7" id="KW-1133">Transmembrane helix</keyword>
<feature type="domain" description="GOLD" evidence="9">
    <location>
        <begin position="32"/>
        <end position="174"/>
    </location>
</feature>
<dbReference type="PROSITE" id="PS50866">
    <property type="entry name" value="GOLD"/>
    <property type="match status" value="2"/>
</dbReference>
<keyword evidence="6 7" id="KW-0472">Membrane</keyword>
<evidence type="ECO:0000256" key="8">
    <source>
        <dbReference type="SAM" id="SignalP"/>
    </source>
</evidence>